<comment type="caution">
    <text evidence="2">The sequence shown here is derived from an EMBL/GenBank/DDBJ whole genome shotgun (WGS) entry which is preliminary data.</text>
</comment>
<evidence type="ECO:0000256" key="1">
    <source>
        <dbReference type="SAM" id="SignalP"/>
    </source>
</evidence>
<dbReference type="AlphaFoldDB" id="A0AAD4RC88"/>
<dbReference type="EMBL" id="JAKKPZ010000002">
    <property type="protein sequence ID" value="KAI1726094.1"/>
    <property type="molecule type" value="Genomic_DNA"/>
</dbReference>
<organism evidence="2 3">
    <name type="scientific">Ditylenchus destructor</name>
    <dbReference type="NCBI Taxonomy" id="166010"/>
    <lineage>
        <taxon>Eukaryota</taxon>
        <taxon>Metazoa</taxon>
        <taxon>Ecdysozoa</taxon>
        <taxon>Nematoda</taxon>
        <taxon>Chromadorea</taxon>
        <taxon>Rhabditida</taxon>
        <taxon>Tylenchina</taxon>
        <taxon>Tylenchomorpha</taxon>
        <taxon>Sphaerularioidea</taxon>
        <taxon>Anguinidae</taxon>
        <taxon>Anguininae</taxon>
        <taxon>Ditylenchus</taxon>
    </lineage>
</organism>
<keyword evidence="1" id="KW-0732">Signal</keyword>
<sequence>MYHHSRMILFLIIFVELTAAIPAEPCSGWPTVFPQPVYTTCPPNEDFSCCSGHCQPTCDQWHKSYECWVNACVKGFHAPQPGCVCTQGKLRKYPGGPCVDCDSVVQPKFKNRQ</sequence>
<feature type="chain" id="PRO_5042176504" evidence="1">
    <location>
        <begin position="21"/>
        <end position="113"/>
    </location>
</feature>
<proteinExistence type="predicted"/>
<feature type="signal peptide" evidence="1">
    <location>
        <begin position="1"/>
        <end position="20"/>
    </location>
</feature>
<dbReference type="Gene3D" id="2.10.25.10">
    <property type="entry name" value="Laminin"/>
    <property type="match status" value="1"/>
</dbReference>
<keyword evidence="3" id="KW-1185">Reference proteome</keyword>
<reference evidence="2" key="1">
    <citation type="submission" date="2022-01" db="EMBL/GenBank/DDBJ databases">
        <title>Genome Sequence Resource for Two Populations of Ditylenchus destructor, the Migratory Endoparasitic Phytonematode.</title>
        <authorList>
            <person name="Zhang H."/>
            <person name="Lin R."/>
            <person name="Xie B."/>
        </authorList>
    </citation>
    <scope>NUCLEOTIDE SEQUENCE</scope>
    <source>
        <strain evidence="2">BazhouSP</strain>
    </source>
</reference>
<gene>
    <name evidence="2" type="ORF">DdX_02789</name>
</gene>
<evidence type="ECO:0000313" key="2">
    <source>
        <dbReference type="EMBL" id="KAI1726094.1"/>
    </source>
</evidence>
<evidence type="ECO:0000313" key="3">
    <source>
        <dbReference type="Proteomes" id="UP001201812"/>
    </source>
</evidence>
<dbReference type="CDD" id="cd19941">
    <property type="entry name" value="TIL"/>
    <property type="match status" value="1"/>
</dbReference>
<protein>
    <submittedName>
        <fullName evidence="2">Uncharacterized protein</fullName>
    </submittedName>
</protein>
<name>A0AAD4RC88_9BILA</name>
<dbReference type="Proteomes" id="UP001201812">
    <property type="component" value="Unassembled WGS sequence"/>
</dbReference>
<accession>A0AAD4RC88</accession>